<feature type="transmembrane region" description="Helical" evidence="2">
    <location>
        <begin position="68"/>
        <end position="85"/>
    </location>
</feature>
<feature type="transmembrane region" description="Helical" evidence="2">
    <location>
        <begin position="29"/>
        <end position="48"/>
    </location>
</feature>
<feature type="domain" description="TraG N-terminal Proteobacteria" evidence="3">
    <location>
        <begin position="5"/>
        <end position="503"/>
    </location>
</feature>
<evidence type="ECO:0000256" key="1">
    <source>
        <dbReference type="SAM" id="MobiDB-lite"/>
    </source>
</evidence>
<keyword evidence="2" id="KW-0472">Membrane</keyword>
<dbReference type="Proteomes" id="UP001515641">
    <property type="component" value="Unassembled WGS sequence"/>
</dbReference>
<dbReference type="Pfam" id="PF07916">
    <property type="entry name" value="TraG_N"/>
    <property type="match status" value="1"/>
</dbReference>
<gene>
    <name evidence="4" type="ORF">HA052_21625</name>
</gene>
<feature type="compositionally biased region" description="Polar residues" evidence="1">
    <location>
        <begin position="623"/>
        <end position="633"/>
    </location>
</feature>
<feature type="region of interest" description="Disordered" evidence="1">
    <location>
        <begin position="710"/>
        <end position="747"/>
    </location>
</feature>
<name>A0ABX0L7K2_9NEIS</name>
<feature type="region of interest" description="Disordered" evidence="1">
    <location>
        <begin position="886"/>
        <end position="957"/>
    </location>
</feature>
<evidence type="ECO:0000313" key="4">
    <source>
        <dbReference type="EMBL" id="NHR07794.1"/>
    </source>
</evidence>
<feature type="compositionally biased region" description="Low complexity" evidence="1">
    <location>
        <begin position="659"/>
        <end position="668"/>
    </location>
</feature>
<feature type="transmembrane region" description="Helical" evidence="2">
    <location>
        <begin position="97"/>
        <end position="119"/>
    </location>
</feature>
<evidence type="ECO:0000313" key="5">
    <source>
        <dbReference type="Proteomes" id="UP001515641"/>
    </source>
</evidence>
<sequence>MEFLVYTTGDISILNTIFNGVAMVCQQNVLIWGFAVVAALYSVLTTTAKTSVQLGINALSANLSNGSLGVLIPMLIAFSLTAPPLKTDVQLESTKSGAMSLISNVPVVIAIIPSTASILTHEIAGVVSTAFQGAGTNYDAISAGTNGFINPLKVLLSARSTVVRLNAIDSEISSVVASCLNSNSGTDYARLRSQVMNAGNSGANQSRSLAVSGYTSFPTGVGALLYAAAQNQTGTVPDLQPNSQIILSCTDAAIQVAQDIDNALSSPEFARVVQGAVNSSDEINPATDFSFNNLSSRYQATISAKSNSIAQVVAGGAAAANAELINLLFDETVTNNLDCIKADSTNKAQCMAGMVQKNELERNNLRAAANENQMLQYAGQFGSLVIDLLIGLGPVVWIFMMFSGTSAQKHMVGFTHMMVWPQLVTGVGAEIINGIAYANVADFMTTIRQGGIISPALAIEAYKALSLKIGTASQLMSGLPAIIASIFMLGGATRAMASTQQSSARDNSTGGLVAPQVMTPAPIVRSEAMASAQMLDGGMARMTFAGAQPMASTSEHFGNLTKEESRTLASVTQRQQTISEGQQNLKDWREAFRTGDYSRVGVDRRTGEAVHSNYEKAMRTQDSKSSSTSVAGNETNTNQALASMNVGAGVKAGVNGASAGVSAGASASTNTQATDALSRDQRTGKDHQVQDSQALTHSIHDVIDNSKVVSRGSESSHNLERSLAKQTSFQKTLSESKSDSETASTAVRGSSSFIAATAKIGDDEIGLHSQRNSDYKMFQAVNGAKLEQTGSMSEYMSKATEGMNSGTSSQLLGSDQARQAVVRHRAAVMMAQDEAAAPEQRLEALRYLSNEAKAMTQFQFSVPDTAYKPIGISQPHDATGLQPIVRSASSSEPQLAHTQEKYGRNSPSHQNTVSGSQYRQASSTSQPHSTRKFSTSNTHSLPVPNSNLQAHKEPGSDDFKKAIADSVYSQNERIGNQVTHNEAIAKKAGLGRDGDRTAIRTAKNVADNVTNIVDDDNQHTRTRLDQKK</sequence>
<keyword evidence="2" id="KW-0812">Transmembrane</keyword>
<organism evidence="4 5">
    <name type="scientific">Chromobacterium fluminis</name>
    <dbReference type="NCBI Taxonomy" id="3044269"/>
    <lineage>
        <taxon>Bacteria</taxon>
        <taxon>Pseudomonadati</taxon>
        <taxon>Pseudomonadota</taxon>
        <taxon>Betaproteobacteria</taxon>
        <taxon>Neisseriales</taxon>
        <taxon>Chromobacteriaceae</taxon>
        <taxon>Chromobacterium</taxon>
    </lineage>
</organism>
<feature type="region of interest" description="Disordered" evidence="1">
    <location>
        <begin position="659"/>
        <end position="697"/>
    </location>
</feature>
<reference evidence="4 5" key="1">
    <citation type="submission" date="2020-03" db="EMBL/GenBank/DDBJ databases">
        <title>Draft genome sequence of environmentally isolated cultures.</title>
        <authorList>
            <person name="Wilson H.S."/>
            <person name="De Leon M.E."/>
        </authorList>
    </citation>
    <scope>NUCLEOTIDE SEQUENCE [LARGE SCALE GENOMIC DNA]</scope>
    <source>
        <strain evidence="4 5">HSC-31F16</strain>
    </source>
</reference>
<feature type="region of interest" description="Disordered" evidence="1">
    <location>
        <begin position="608"/>
        <end position="633"/>
    </location>
</feature>
<feature type="transmembrane region" description="Helical" evidence="2">
    <location>
        <begin position="475"/>
        <end position="497"/>
    </location>
</feature>
<feature type="compositionally biased region" description="Polar residues" evidence="1">
    <location>
        <begin position="905"/>
        <end position="949"/>
    </location>
</feature>
<dbReference type="InterPro" id="IPR012931">
    <property type="entry name" value="TraG_N_Proteobacteria"/>
</dbReference>
<accession>A0ABX0L7K2</accession>
<evidence type="ECO:0000256" key="2">
    <source>
        <dbReference type="SAM" id="Phobius"/>
    </source>
</evidence>
<feature type="compositionally biased region" description="Polar residues" evidence="1">
    <location>
        <begin position="887"/>
        <end position="897"/>
    </location>
</feature>
<feature type="compositionally biased region" description="Basic and acidic residues" evidence="1">
    <location>
        <begin position="677"/>
        <end position="689"/>
    </location>
</feature>
<feature type="compositionally biased region" description="Basic and acidic residues" evidence="1">
    <location>
        <begin position="608"/>
        <end position="622"/>
    </location>
</feature>
<dbReference type="EMBL" id="JAAOMA010000042">
    <property type="protein sequence ID" value="NHR07794.1"/>
    <property type="molecule type" value="Genomic_DNA"/>
</dbReference>
<proteinExistence type="predicted"/>
<keyword evidence="5" id="KW-1185">Reference proteome</keyword>
<feature type="compositionally biased region" description="Polar residues" evidence="1">
    <location>
        <begin position="724"/>
        <end position="733"/>
    </location>
</feature>
<comment type="caution">
    <text evidence="4">The sequence shown here is derived from an EMBL/GenBank/DDBJ whole genome shotgun (WGS) entry which is preliminary data.</text>
</comment>
<protein>
    <submittedName>
        <fullName evidence="4">Conjugal transfer protein TraG</fullName>
    </submittedName>
</protein>
<keyword evidence="2" id="KW-1133">Transmembrane helix</keyword>
<dbReference type="RefSeq" id="WP_166453543.1">
    <property type="nucleotide sequence ID" value="NZ_JAAOMA010000042.1"/>
</dbReference>
<feature type="transmembrane region" description="Helical" evidence="2">
    <location>
        <begin position="381"/>
        <end position="402"/>
    </location>
</feature>
<evidence type="ECO:0000259" key="3">
    <source>
        <dbReference type="Pfam" id="PF07916"/>
    </source>
</evidence>